<keyword evidence="3" id="KW-1185">Reference proteome</keyword>
<dbReference type="Proteomes" id="UP000314294">
    <property type="component" value="Unassembled WGS sequence"/>
</dbReference>
<evidence type="ECO:0000313" key="3">
    <source>
        <dbReference type="Proteomes" id="UP000314294"/>
    </source>
</evidence>
<name>A0A4Z2IL40_9TELE</name>
<organism evidence="2 3">
    <name type="scientific">Liparis tanakae</name>
    <name type="common">Tanaka's snailfish</name>
    <dbReference type="NCBI Taxonomy" id="230148"/>
    <lineage>
        <taxon>Eukaryota</taxon>
        <taxon>Metazoa</taxon>
        <taxon>Chordata</taxon>
        <taxon>Craniata</taxon>
        <taxon>Vertebrata</taxon>
        <taxon>Euteleostomi</taxon>
        <taxon>Actinopterygii</taxon>
        <taxon>Neopterygii</taxon>
        <taxon>Teleostei</taxon>
        <taxon>Neoteleostei</taxon>
        <taxon>Acanthomorphata</taxon>
        <taxon>Eupercaria</taxon>
        <taxon>Perciformes</taxon>
        <taxon>Cottioidei</taxon>
        <taxon>Cottales</taxon>
        <taxon>Liparidae</taxon>
        <taxon>Liparis</taxon>
    </lineage>
</organism>
<gene>
    <name evidence="2" type="ORF">EYF80_011150</name>
</gene>
<protein>
    <submittedName>
        <fullName evidence="2">Uncharacterized protein</fullName>
    </submittedName>
</protein>
<dbReference type="EMBL" id="SRLO01000072">
    <property type="protein sequence ID" value="TNN78555.1"/>
    <property type="molecule type" value="Genomic_DNA"/>
</dbReference>
<dbReference type="AlphaFoldDB" id="A0A4Z2IL40"/>
<feature type="compositionally biased region" description="Basic and acidic residues" evidence="1">
    <location>
        <begin position="60"/>
        <end position="79"/>
    </location>
</feature>
<sequence>MLDTGQISIYFFFTSAHNYSIPRSKEFSQRMESFSSTRLLRCTSPPTREIGVGSRPQLRGSERDIRRNVSDKADEHTPGEDLDPLDTSTRSPCATLPIEL</sequence>
<evidence type="ECO:0000313" key="2">
    <source>
        <dbReference type="EMBL" id="TNN78555.1"/>
    </source>
</evidence>
<reference evidence="2 3" key="1">
    <citation type="submission" date="2019-03" db="EMBL/GenBank/DDBJ databases">
        <title>First draft genome of Liparis tanakae, snailfish: a comprehensive survey of snailfish specific genes.</title>
        <authorList>
            <person name="Kim W."/>
            <person name="Song I."/>
            <person name="Jeong J.-H."/>
            <person name="Kim D."/>
            <person name="Kim S."/>
            <person name="Ryu S."/>
            <person name="Song J.Y."/>
            <person name="Lee S.K."/>
        </authorList>
    </citation>
    <scope>NUCLEOTIDE SEQUENCE [LARGE SCALE GENOMIC DNA]</scope>
    <source>
        <tissue evidence="2">Muscle</tissue>
    </source>
</reference>
<proteinExistence type="predicted"/>
<evidence type="ECO:0000256" key="1">
    <source>
        <dbReference type="SAM" id="MobiDB-lite"/>
    </source>
</evidence>
<feature type="region of interest" description="Disordered" evidence="1">
    <location>
        <begin position="45"/>
        <end position="100"/>
    </location>
</feature>
<comment type="caution">
    <text evidence="2">The sequence shown here is derived from an EMBL/GenBank/DDBJ whole genome shotgun (WGS) entry which is preliminary data.</text>
</comment>
<accession>A0A4Z2IL40</accession>